<dbReference type="PANTHER" id="PTHR48022">
    <property type="entry name" value="PLASTIDIC GLUCOSE TRANSPORTER 4"/>
    <property type="match status" value="1"/>
</dbReference>
<dbReference type="PROSITE" id="PS50850">
    <property type="entry name" value="MFS"/>
    <property type="match status" value="1"/>
</dbReference>
<feature type="transmembrane region" description="Helical" evidence="9">
    <location>
        <begin position="483"/>
        <end position="504"/>
    </location>
</feature>
<evidence type="ECO:0000256" key="1">
    <source>
        <dbReference type="ARBA" id="ARBA00004141"/>
    </source>
</evidence>
<feature type="domain" description="Major facilitator superfamily (MFS) profile" evidence="10">
    <location>
        <begin position="62"/>
        <end position="510"/>
    </location>
</feature>
<dbReference type="InterPro" id="IPR005828">
    <property type="entry name" value="MFS_sugar_transport-like"/>
</dbReference>
<keyword evidence="3 7" id="KW-0813">Transport</keyword>
<dbReference type="Gene3D" id="1.20.1250.20">
    <property type="entry name" value="MFS general substrate transporter like domains"/>
    <property type="match status" value="1"/>
</dbReference>
<dbReference type="InterPro" id="IPR050360">
    <property type="entry name" value="MFS_Sugar_Transporters"/>
</dbReference>
<feature type="region of interest" description="Disordered" evidence="8">
    <location>
        <begin position="1"/>
        <end position="29"/>
    </location>
</feature>
<evidence type="ECO:0000256" key="6">
    <source>
        <dbReference type="ARBA" id="ARBA00023136"/>
    </source>
</evidence>
<comment type="subcellular location">
    <subcellularLocation>
        <location evidence="1">Membrane</location>
        <topology evidence="1">Multi-pass membrane protein</topology>
    </subcellularLocation>
</comment>
<dbReference type="EMBL" id="JAVRRG010000055">
    <property type="protein sequence ID" value="KAK5092574.1"/>
    <property type="molecule type" value="Genomic_DNA"/>
</dbReference>
<evidence type="ECO:0000256" key="4">
    <source>
        <dbReference type="ARBA" id="ARBA00022692"/>
    </source>
</evidence>
<evidence type="ECO:0000259" key="10">
    <source>
        <dbReference type="PROSITE" id="PS50850"/>
    </source>
</evidence>
<dbReference type="InterPro" id="IPR003663">
    <property type="entry name" value="Sugar/inositol_transpt"/>
</dbReference>
<dbReference type="Pfam" id="PF00083">
    <property type="entry name" value="Sugar_tr"/>
    <property type="match status" value="1"/>
</dbReference>
<evidence type="ECO:0000313" key="12">
    <source>
        <dbReference type="Proteomes" id="UP001345013"/>
    </source>
</evidence>
<evidence type="ECO:0000256" key="2">
    <source>
        <dbReference type="ARBA" id="ARBA00010992"/>
    </source>
</evidence>
<keyword evidence="4 9" id="KW-0812">Transmembrane</keyword>
<accession>A0ABR0KAD7</accession>
<dbReference type="Proteomes" id="UP001345013">
    <property type="component" value="Unassembled WGS sequence"/>
</dbReference>
<feature type="transmembrane region" description="Helical" evidence="9">
    <location>
        <begin position="237"/>
        <end position="258"/>
    </location>
</feature>
<evidence type="ECO:0000256" key="3">
    <source>
        <dbReference type="ARBA" id="ARBA00022448"/>
    </source>
</evidence>
<feature type="transmembrane region" description="Helical" evidence="9">
    <location>
        <begin position="59"/>
        <end position="86"/>
    </location>
</feature>
<dbReference type="PROSITE" id="PS00217">
    <property type="entry name" value="SUGAR_TRANSPORT_2"/>
    <property type="match status" value="1"/>
</dbReference>
<feature type="transmembrane region" description="Helical" evidence="9">
    <location>
        <begin position="385"/>
        <end position="405"/>
    </location>
</feature>
<evidence type="ECO:0000256" key="8">
    <source>
        <dbReference type="SAM" id="MobiDB-lite"/>
    </source>
</evidence>
<dbReference type="NCBIfam" id="TIGR00879">
    <property type="entry name" value="SP"/>
    <property type="match status" value="1"/>
</dbReference>
<feature type="transmembrane region" description="Helical" evidence="9">
    <location>
        <begin position="164"/>
        <end position="186"/>
    </location>
</feature>
<feature type="transmembrane region" description="Helical" evidence="9">
    <location>
        <begin position="140"/>
        <end position="158"/>
    </location>
</feature>
<organism evidence="11 12">
    <name type="scientific">Lithohypha guttulata</name>
    <dbReference type="NCBI Taxonomy" id="1690604"/>
    <lineage>
        <taxon>Eukaryota</taxon>
        <taxon>Fungi</taxon>
        <taxon>Dikarya</taxon>
        <taxon>Ascomycota</taxon>
        <taxon>Pezizomycotina</taxon>
        <taxon>Eurotiomycetes</taxon>
        <taxon>Chaetothyriomycetidae</taxon>
        <taxon>Chaetothyriales</taxon>
        <taxon>Trichomeriaceae</taxon>
        <taxon>Lithohypha</taxon>
    </lineage>
</organism>
<name>A0ABR0KAD7_9EURO</name>
<comment type="similarity">
    <text evidence="2 7">Belongs to the major facilitator superfamily. Sugar transporter (TC 2.A.1.1) family.</text>
</comment>
<dbReference type="InterPro" id="IPR036259">
    <property type="entry name" value="MFS_trans_sf"/>
</dbReference>
<keyword evidence="5 9" id="KW-1133">Transmembrane helix</keyword>
<dbReference type="InterPro" id="IPR020846">
    <property type="entry name" value="MFS_dom"/>
</dbReference>
<keyword evidence="12" id="KW-1185">Reference proteome</keyword>
<sequence>MATGIYNEKGTNESPLHSPAKDHNAPTRSNSVVIRNAKAATDEEHKMTLMQGLRLYPKAIAWSMLISTCIVMEGFQVCLLPNFYAFPPFREKYGKYVESDGTYQVSAPWQAGLSNGANVGSIIGLIINGWVSERIGYRKTVLICLTMITGFIAILFTAPNVQQLLAGEILMGLPWGVFQTLTISYASEVCPVALRGHLTTYINFCWGIGQVIGIGSIKAMVGRTDQWAYRLPFAIQWVWPIPLFVGIWFAPESPWWLVRKGRLDEAKRSLERLTSKNRETNFDADDTVAMMVHTTALENQITTGASYWDCFKGIDLRRTEIVCMCWAIQNISGNSFSGYSTYFLEQAGLDPSKALSFALGQYSINCVGVFGAWFLMARGIGRRKLYLFGLCGLFTMLLILGFLGLVPESNENTASLAAGSVMLLWAACYQLSVGTVCYSLVAEMSTRRLQVKTIVLGRACYNIIGIINSVLTPYMLNPGEWNWSLYTGFFWAGFCLLSIVYTYFRIPEPRDRTYAEMDLLFKRGISARKFASTKVDVFEEHVEGGGVMSEYERKMSITNSHDENPTR</sequence>
<dbReference type="PANTHER" id="PTHR48022:SF56">
    <property type="entry name" value="MAJOR FACILITATOR SUPERFAMILY (MFS) PROFILE DOMAIN-CONTAINING PROTEIN-RELATED"/>
    <property type="match status" value="1"/>
</dbReference>
<dbReference type="SUPFAM" id="SSF103473">
    <property type="entry name" value="MFS general substrate transporter"/>
    <property type="match status" value="1"/>
</dbReference>
<feature type="transmembrane region" description="Helical" evidence="9">
    <location>
        <begin position="453"/>
        <end position="471"/>
    </location>
</feature>
<evidence type="ECO:0000256" key="7">
    <source>
        <dbReference type="RuleBase" id="RU003346"/>
    </source>
</evidence>
<dbReference type="InterPro" id="IPR005829">
    <property type="entry name" value="Sugar_transporter_CS"/>
</dbReference>
<comment type="caution">
    <text evidence="11">The sequence shown here is derived from an EMBL/GenBank/DDBJ whole genome shotgun (WGS) entry which is preliminary data.</text>
</comment>
<feature type="transmembrane region" description="Helical" evidence="9">
    <location>
        <begin position="417"/>
        <end position="441"/>
    </location>
</feature>
<reference evidence="11 12" key="1">
    <citation type="submission" date="2023-08" db="EMBL/GenBank/DDBJ databases">
        <title>Black Yeasts Isolated from many extreme environments.</title>
        <authorList>
            <person name="Coleine C."/>
            <person name="Stajich J.E."/>
            <person name="Selbmann L."/>
        </authorList>
    </citation>
    <scope>NUCLEOTIDE SEQUENCE [LARGE SCALE GENOMIC DNA]</scope>
    <source>
        <strain evidence="11 12">CCFEE 5885</strain>
    </source>
</reference>
<feature type="transmembrane region" description="Helical" evidence="9">
    <location>
        <begin position="198"/>
        <end position="217"/>
    </location>
</feature>
<proteinExistence type="inferred from homology"/>
<evidence type="ECO:0000256" key="5">
    <source>
        <dbReference type="ARBA" id="ARBA00022989"/>
    </source>
</evidence>
<evidence type="ECO:0000256" key="9">
    <source>
        <dbReference type="SAM" id="Phobius"/>
    </source>
</evidence>
<keyword evidence="6 9" id="KW-0472">Membrane</keyword>
<gene>
    <name evidence="11" type="ORF">LTR24_005036</name>
</gene>
<evidence type="ECO:0000313" key="11">
    <source>
        <dbReference type="EMBL" id="KAK5092574.1"/>
    </source>
</evidence>
<protein>
    <recommendedName>
        <fullName evidence="10">Major facilitator superfamily (MFS) profile domain-containing protein</fullName>
    </recommendedName>
</protein>